<gene>
    <name evidence="4" type="ORF">JXQ802_LOCUS18812</name>
    <name evidence="3" type="ORF">PYM288_LOCUS14714</name>
</gene>
<organism evidence="4 5">
    <name type="scientific">Rotaria sordida</name>
    <dbReference type="NCBI Taxonomy" id="392033"/>
    <lineage>
        <taxon>Eukaryota</taxon>
        <taxon>Metazoa</taxon>
        <taxon>Spiralia</taxon>
        <taxon>Gnathifera</taxon>
        <taxon>Rotifera</taxon>
        <taxon>Eurotatoria</taxon>
        <taxon>Bdelloidea</taxon>
        <taxon>Philodinida</taxon>
        <taxon>Philodinidae</taxon>
        <taxon>Rotaria</taxon>
    </lineage>
</organism>
<protein>
    <submittedName>
        <fullName evidence="4">Uncharacterized protein</fullName>
    </submittedName>
</protein>
<dbReference type="EMBL" id="CAJNOL010000501">
    <property type="protein sequence ID" value="CAF1093363.1"/>
    <property type="molecule type" value="Genomic_DNA"/>
</dbReference>
<feature type="compositionally biased region" description="Low complexity" evidence="1">
    <location>
        <begin position="1807"/>
        <end position="1826"/>
    </location>
</feature>
<proteinExistence type="predicted"/>
<dbReference type="Proteomes" id="UP000663870">
    <property type="component" value="Unassembled WGS sequence"/>
</dbReference>
<evidence type="ECO:0000256" key="2">
    <source>
        <dbReference type="SAM" id="SignalP"/>
    </source>
</evidence>
<dbReference type="EMBL" id="CAJNOH010000331">
    <property type="protein sequence ID" value="CAF1003095.1"/>
    <property type="molecule type" value="Genomic_DNA"/>
</dbReference>
<sequence length="1977" mass="218305">MHFPLPLLLLIFHLLISTSQTTAQLDGTISNSDVCQCNQTLNLLARSEYFQLDTNVDDGQLILTNLFTPPHILTLIRSNSTVPTLTVSLIKGSVDLMSIGVGGGQSGEFNAYITFDSSLSNGTTTIGPIKSSQGVIKQCFLRVNIIKLEFSDLPISTSKQDVPIDLVTCEHTLPCNCTPLYDIMRDSNYLGRIEVSETSEQLNTLRDMIIRNNKTGFQFNPSATSGYFRVYFKKPISIALVQILTPQSNVKQIRLSYLDHNNQTIKNPALQGWQVNHVSQFGRENNSLDKLCPNFLFHGIQVDLLQTDPSSSLVHNATLKVYIRTCDGTGGRIQLCAEANIMHRQNLELYRFITPECFSDMAQAYENLRGENCRSKNPEVLIKFQPLSRAYISKVEVQRRHTRSPANIRQIQAVFFDTNNSLILDEITGEPIRWISPENEPVISGDFQDVGGLIVKVLKTDNDENLRGFRVKLMGCYSTAKLATYIIEETTTQTSSTISSVCPDPIDLMANPSNKINSMNLNGENVSDVASISSLSSGLTAKSGNTLKLLTNFTKPIEGITSIGLINSPNVVGPIRYQLYDGLGTLIEVNGTKVGEIVSINAEHIEQIVITTNLPTNDGQPPRNLKLVLNGCFNEAQLATKAQIEDDESTAIQATTTIAPHPVCRDTNLLGREHLKEYSSNDVMSDLSNAHLFKRGVTFPVSQPNITVKFLSDVIVTKMYTQVHYLTHTSNIRQICVTLYNNNSTPLTYPNGTLVPLLKSPLDNPVIEGWFEGVNSMRVQLCDTNDGLPPKRFRFGVFGCYSSQVTYILLSPTEYPGQQTTTPPLFCLNDRQDAMLDPSEWFENATINSLSLPAFDVVSLSQFKPNSGGVTFDSRSPLPTIDLIPRGQRGSFATLGFNNNPKQATNIQSGQIILTLKEGTKQVYSLYGPDNLLITPNRNYDVRKVSMQILNTTDGQPAKNVEIIVYACLSGNQSLSTPSTTKEPCIPINLADRSLMASVTSPDSNITDLAPQIVSGSTGVSSFVSAQPEITFLYGTQHVQTLYDIRVPTENSNVRQIETSYIALPDGSKLLTDSKGDVIRNLSPLNDPTVKLDPPREGIYGFKVKVLSTSDNSTPRNVTVIANGCQKSSATATTPNPFYHVPRACPDSVSLLSAPESYIQSIKADTEVINKDKFQDITTTGYTFPSNATKYSITVEFRQPLTVDRMGILQGTNGTNVDVFHVILNQSPERSKYSGHVGELIVANASDTDQSARLTFHIKNTTDGQPPRNVLIYIEGCNFSTLQTKAQIEEQGSTTKSATWCPVKSIMHPENMAEYYSPDALSDLSEAYEFRRGVSFPLSQTPTIRAYFNAPVSISTVALVPIHKHRISNIIKYSLYYITWDNQPYIDPTTGKVLNLTTADGDSNLTIQHELINNLKGLNLTILKTSGGTPTWFRLKVLGCYKPSVTYFIPMDTITSAMETTTSAMQTTTSAMQTTTTAIQTTSTPKKCENLTDLTQMSNTLFSKVIIQNQTQTSSSIPSPLVVNQLPFQIDIDFAREVDIEQVRFVNGDQSKISQIGVMADVMNDYVNSTSPTLNAVLFPSTIEYVSHLTVKLNNTIDNSLPNNLKLEILGCYIAESELFTKAQIEMDETTMHTELMGSTTSDSSWCSPTNILTPGNMQTYSSPAAPFSDFSRAYENMQGEKLTEEPYIINAFFSNPICVSEVRVQQEAPRYKPSNIAKIEVSYKTSDKTDLKTSDGNKIVLQSPDDNATVIENQLRCNVQGVDVKILKTTDENKPSFVRVMVLGCNAPISTMLPSADVSTTMPTSSIITTQQQSTEQTSITGSTTPMPECTTPVEMIRSNDQYFSPIISDGVKYEQPPFPKSFNMTKSTMKIEFYTPEPTTMTSVSVLNPNESQITQMTVETDYGNYTSTNLQGLQVNFTPNIEFNTRLIITLTTTMSDVTFPKEVKLAIYGCGEPYGLATKAQIEDSKNPKWIII</sequence>
<feature type="region of interest" description="Disordered" evidence="1">
    <location>
        <begin position="1807"/>
        <end position="1829"/>
    </location>
</feature>
<reference evidence="4" key="1">
    <citation type="submission" date="2021-02" db="EMBL/GenBank/DDBJ databases">
        <authorList>
            <person name="Nowell W R."/>
        </authorList>
    </citation>
    <scope>NUCLEOTIDE SEQUENCE</scope>
</reference>
<evidence type="ECO:0000256" key="1">
    <source>
        <dbReference type="SAM" id="MobiDB-lite"/>
    </source>
</evidence>
<keyword evidence="5" id="KW-1185">Reference proteome</keyword>
<evidence type="ECO:0000313" key="4">
    <source>
        <dbReference type="EMBL" id="CAF1093363.1"/>
    </source>
</evidence>
<comment type="caution">
    <text evidence="4">The sequence shown here is derived from an EMBL/GenBank/DDBJ whole genome shotgun (WGS) entry which is preliminary data.</text>
</comment>
<accession>A0A814NKL2</accession>
<dbReference type="Proteomes" id="UP000663854">
    <property type="component" value="Unassembled WGS sequence"/>
</dbReference>
<feature type="chain" id="PRO_5036225417" evidence="2">
    <location>
        <begin position="24"/>
        <end position="1977"/>
    </location>
</feature>
<keyword evidence="2" id="KW-0732">Signal</keyword>
<evidence type="ECO:0000313" key="3">
    <source>
        <dbReference type="EMBL" id="CAF1003095.1"/>
    </source>
</evidence>
<feature type="signal peptide" evidence="2">
    <location>
        <begin position="1"/>
        <end position="23"/>
    </location>
</feature>
<evidence type="ECO:0000313" key="5">
    <source>
        <dbReference type="Proteomes" id="UP000663870"/>
    </source>
</evidence>
<name>A0A814NKL2_9BILA</name>